<proteinExistence type="predicted"/>
<dbReference type="PANTHER" id="PTHR33507">
    <property type="entry name" value="INNER MEMBRANE PROTEIN YBBJ"/>
    <property type="match status" value="1"/>
</dbReference>
<evidence type="ECO:0000256" key="1">
    <source>
        <dbReference type="ARBA" id="ARBA00004141"/>
    </source>
</evidence>
<evidence type="ECO:0000256" key="5">
    <source>
        <dbReference type="SAM" id="Phobius"/>
    </source>
</evidence>
<evidence type="ECO:0000256" key="2">
    <source>
        <dbReference type="ARBA" id="ARBA00022692"/>
    </source>
</evidence>
<evidence type="ECO:0000313" key="8">
    <source>
        <dbReference type="Proteomes" id="UP000241736"/>
    </source>
</evidence>
<comment type="subcellular location">
    <subcellularLocation>
        <location evidence="1">Membrane</location>
        <topology evidence="1">Multi-pass membrane protein</topology>
    </subcellularLocation>
</comment>
<reference evidence="7 8" key="1">
    <citation type="submission" date="2018-03" db="EMBL/GenBank/DDBJ databases">
        <title>Arenimonas caeni sp. nov., isolated from activated sludge.</title>
        <authorList>
            <person name="Liu H."/>
        </authorList>
    </citation>
    <scope>NUCLEOTIDE SEQUENCE [LARGE SCALE GENOMIC DNA]</scope>
    <source>
        <strain evidence="8">z29</strain>
    </source>
</reference>
<feature type="transmembrane region" description="Helical" evidence="5">
    <location>
        <begin position="36"/>
        <end position="69"/>
    </location>
</feature>
<organism evidence="7 8">
    <name type="scientific">Arenimonas caeni</name>
    <dbReference type="NCBI Taxonomy" id="2058085"/>
    <lineage>
        <taxon>Bacteria</taxon>
        <taxon>Pseudomonadati</taxon>
        <taxon>Pseudomonadota</taxon>
        <taxon>Gammaproteobacteria</taxon>
        <taxon>Lysobacterales</taxon>
        <taxon>Lysobacteraceae</taxon>
        <taxon>Arenimonas</taxon>
    </lineage>
</organism>
<comment type="caution">
    <text evidence="7">The sequence shown here is derived from an EMBL/GenBank/DDBJ whole genome shotgun (WGS) entry which is preliminary data.</text>
</comment>
<evidence type="ECO:0000256" key="3">
    <source>
        <dbReference type="ARBA" id="ARBA00022989"/>
    </source>
</evidence>
<sequence>MRAELIVWAGLALALIAAEALAPGVFLLWMGFAAAAVFVLLLVFDLAPVWQAVAFVLLSFASIGVYMAFFRKREKPSDQPLLNRRSEQLVGQVFHLEQAIVDGRGRVKVGDALWAVEGEDLPAGARVRVVSAHNMALQVRAID</sequence>
<dbReference type="Gene3D" id="2.40.50.140">
    <property type="entry name" value="Nucleic acid-binding proteins"/>
    <property type="match status" value="1"/>
</dbReference>
<evidence type="ECO:0000259" key="6">
    <source>
        <dbReference type="Pfam" id="PF01957"/>
    </source>
</evidence>
<accession>A0A2P6MAN7</accession>
<keyword evidence="2 5" id="KW-0812">Transmembrane</keyword>
<evidence type="ECO:0000313" key="7">
    <source>
        <dbReference type="EMBL" id="PRH83056.1"/>
    </source>
</evidence>
<evidence type="ECO:0000256" key="4">
    <source>
        <dbReference type="ARBA" id="ARBA00023136"/>
    </source>
</evidence>
<keyword evidence="3 5" id="KW-1133">Transmembrane helix</keyword>
<dbReference type="InterPro" id="IPR052165">
    <property type="entry name" value="Membrane_assoc_protease"/>
</dbReference>
<dbReference type="PANTHER" id="PTHR33507:SF3">
    <property type="entry name" value="INNER MEMBRANE PROTEIN YBBJ"/>
    <property type="match status" value="1"/>
</dbReference>
<dbReference type="EMBL" id="PVLF01000004">
    <property type="protein sequence ID" value="PRH83056.1"/>
    <property type="molecule type" value="Genomic_DNA"/>
</dbReference>
<dbReference type="OrthoDB" id="9810336at2"/>
<dbReference type="Proteomes" id="UP000241736">
    <property type="component" value="Unassembled WGS sequence"/>
</dbReference>
<keyword evidence="4 5" id="KW-0472">Membrane</keyword>
<feature type="domain" description="NfeD-like C-terminal" evidence="6">
    <location>
        <begin position="87"/>
        <end position="140"/>
    </location>
</feature>
<name>A0A2P6MAN7_9GAMM</name>
<dbReference type="InterPro" id="IPR012340">
    <property type="entry name" value="NA-bd_OB-fold"/>
</dbReference>
<keyword evidence="8" id="KW-1185">Reference proteome</keyword>
<dbReference type="GO" id="GO:0005886">
    <property type="term" value="C:plasma membrane"/>
    <property type="evidence" value="ECO:0007669"/>
    <property type="project" value="TreeGrafter"/>
</dbReference>
<dbReference type="RefSeq" id="WP_106989963.1">
    <property type="nucleotide sequence ID" value="NZ_JAVEVW010000029.1"/>
</dbReference>
<dbReference type="InterPro" id="IPR002810">
    <property type="entry name" value="NfeD-like_C"/>
</dbReference>
<dbReference type="AlphaFoldDB" id="A0A2P6MAN7"/>
<dbReference type="Pfam" id="PF01957">
    <property type="entry name" value="NfeD"/>
    <property type="match status" value="1"/>
</dbReference>
<protein>
    <recommendedName>
        <fullName evidence="6">NfeD-like C-terminal domain-containing protein</fullName>
    </recommendedName>
</protein>
<gene>
    <name evidence="7" type="ORF">C6N40_05295</name>
</gene>